<dbReference type="RefSeq" id="XP_022645196.1">
    <property type="nucleotide sequence ID" value="XM_022789461.1"/>
</dbReference>
<dbReference type="SMART" id="SM00355">
    <property type="entry name" value="ZnF_C2H2"/>
    <property type="match status" value="18"/>
</dbReference>
<feature type="region of interest" description="Disordered" evidence="6">
    <location>
        <begin position="20"/>
        <end position="91"/>
    </location>
</feature>
<dbReference type="PROSITE" id="PS00028">
    <property type="entry name" value="ZINC_FINGER_C2H2_1"/>
    <property type="match status" value="9"/>
</dbReference>
<dbReference type="GO" id="GO:0043565">
    <property type="term" value="F:sequence-specific DNA binding"/>
    <property type="evidence" value="ECO:0007669"/>
    <property type="project" value="TreeGrafter"/>
</dbReference>
<dbReference type="PANTHER" id="PTHR24408:SF58">
    <property type="entry name" value="TRANSCRIPTION FACTOR (TFIIIA), PUTATIVE (AFU_ORTHOLOGUE AFUA_1G05150)-RELATED"/>
    <property type="match status" value="1"/>
</dbReference>
<dbReference type="InParanoid" id="A0A7M7J0J2"/>
<feature type="domain" description="C2H2-type" evidence="7">
    <location>
        <begin position="313"/>
        <end position="340"/>
    </location>
</feature>
<evidence type="ECO:0000256" key="4">
    <source>
        <dbReference type="ARBA" id="ARBA00022833"/>
    </source>
</evidence>
<evidence type="ECO:0000259" key="7">
    <source>
        <dbReference type="PROSITE" id="PS50157"/>
    </source>
</evidence>
<organism evidence="8 9">
    <name type="scientific">Varroa destructor</name>
    <name type="common">Honeybee mite</name>
    <dbReference type="NCBI Taxonomy" id="109461"/>
    <lineage>
        <taxon>Eukaryota</taxon>
        <taxon>Metazoa</taxon>
        <taxon>Ecdysozoa</taxon>
        <taxon>Arthropoda</taxon>
        <taxon>Chelicerata</taxon>
        <taxon>Arachnida</taxon>
        <taxon>Acari</taxon>
        <taxon>Parasitiformes</taxon>
        <taxon>Mesostigmata</taxon>
        <taxon>Gamasina</taxon>
        <taxon>Dermanyssoidea</taxon>
        <taxon>Varroidae</taxon>
        <taxon>Varroa</taxon>
    </lineage>
</organism>
<feature type="compositionally biased region" description="Basic residues" evidence="6">
    <location>
        <begin position="797"/>
        <end position="808"/>
    </location>
</feature>
<dbReference type="OMA" id="HIVETHV"/>
<feature type="region of interest" description="Disordered" evidence="6">
    <location>
        <begin position="1399"/>
        <end position="1460"/>
    </location>
</feature>
<feature type="compositionally biased region" description="Basic residues" evidence="6">
    <location>
        <begin position="732"/>
        <end position="748"/>
    </location>
</feature>
<feature type="compositionally biased region" description="Polar residues" evidence="6">
    <location>
        <begin position="688"/>
        <end position="703"/>
    </location>
</feature>
<proteinExistence type="predicted"/>
<evidence type="ECO:0000313" key="8">
    <source>
        <dbReference type="EnsemblMetazoa" id="XP_022645196"/>
    </source>
</evidence>
<dbReference type="PROSITE" id="PS50157">
    <property type="entry name" value="ZINC_FINGER_C2H2_2"/>
    <property type="match status" value="9"/>
</dbReference>
<feature type="region of interest" description="Disordered" evidence="6">
    <location>
        <begin position="1467"/>
        <end position="1486"/>
    </location>
</feature>
<dbReference type="Pfam" id="PF13912">
    <property type="entry name" value="zf-C2H2_6"/>
    <property type="match status" value="2"/>
</dbReference>
<dbReference type="Gene3D" id="3.30.160.60">
    <property type="entry name" value="Classic Zinc Finger"/>
    <property type="match status" value="6"/>
</dbReference>
<dbReference type="GO" id="GO:0005634">
    <property type="term" value="C:nucleus"/>
    <property type="evidence" value="ECO:0007669"/>
    <property type="project" value="TreeGrafter"/>
</dbReference>
<dbReference type="GO" id="GO:0008270">
    <property type="term" value="F:zinc ion binding"/>
    <property type="evidence" value="ECO:0007669"/>
    <property type="project" value="UniProtKB-KW"/>
</dbReference>
<feature type="compositionally biased region" description="Basic residues" evidence="6">
    <location>
        <begin position="900"/>
        <end position="911"/>
    </location>
</feature>
<protein>
    <recommendedName>
        <fullName evidence="7">C2H2-type domain-containing protein</fullName>
    </recommendedName>
</protein>
<feature type="compositionally biased region" description="Acidic residues" evidence="6">
    <location>
        <begin position="752"/>
        <end position="778"/>
    </location>
</feature>
<dbReference type="GeneID" id="111243633"/>
<evidence type="ECO:0000256" key="6">
    <source>
        <dbReference type="SAM" id="MobiDB-lite"/>
    </source>
</evidence>
<dbReference type="Proteomes" id="UP000594260">
    <property type="component" value="Unplaced"/>
</dbReference>
<feature type="compositionally biased region" description="Basic residues" evidence="6">
    <location>
        <begin position="1476"/>
        <end position="1486"/>
    </location>
</feature>
<feature type="region of interest" description="Disordered" evidence="6">
    <location>
        <begin position="1498"/>
        <end position="1543"/>
    </location>
</feature>
<sequence>MEGHDSLLLGWYPTPTTPAYPSVDLPPGPQAPSTSNLVRLPPGDYPDLRTPIIQQHEPGETTAAGTTSNGANTTAQTAGPTSGTATAGGGAGPATIHLPAAAAPAAATGGGGPGGEAAIVVNVAGRMGSASSQQNAQQQQHTLHLSGHHIVTPSVAQLHVTQAGTAATMVSGTSSQLGGQTTGTGAQVLQQVVAQAAGGGHQLVHMVLHHPAGTGQTNSATAAVSMGGTLQIGGLASVGSGVTVQALTAGMPSGGLGGGGIVNVGTLGVLEGEEAVGVEGGPPFRCEECGHVAKTKRMLKRHLATVHSQERNYPCPYCDAKYKSRSGLRVHSIKHNVGKHKCDVCDKLFPYKGALEEHMKVVHEDFRFRCTWDGCEFSTTSKYLLKGHVSYNHEGGKYVDNKFRKKCRFCEYVGYDIRGHESAMHGLEPRFECPTCGKKFHFGSNLRQHKKVHLPVDQYPFVCHVCGDRFLRRRQLEDHYIGKHTNEKPHLCVKCGFSCASRRTMSDHAAANCYEKEAAMRCKFCAFETKIPFTMRTHKEECHPKHIVKRKKQRKAWQSDSGDDGEGEEGPDEDEEDVTNAEQQSQGVQKGGRKKSSKVFYMPWSVKPDQGSSDAEVGDEVEEAPTAFVKQELLDGVAPQSSSPLKVIAPAVEESATIAVKTAEGLETTGESVAPTVNPPRKRGRPPKSQNGESSQRKSQASNRAVPAAPTVPSLKVTLKPTLKPAKLTVKVAKRKTLKKRGLRKRRKSNSEEDELSDVDDPDVSDLDDDDEDDDDFEEARFLRELEANDSDEGSTKRRSSRRRKKSSWRINNSAMFDDSFSKSHKRKHKMADGNRPLASRDSRVADCTKKEPLLAGQQQPLEEGMSEEASITTDDAAAVLTNIAVESATATFAVPAPPKRPRGRPPKRKAALASLERVQEPQQDFLFEERLLPVRSSSLATRKASSKKHPLQSEAKNTVASTTATTTDTIVAKTIVAASSYDREDNVSKTSDEIESHLLPKQQNQTYEKVVNDDDDAIVQISFGDEDGAEETPSEEITMMNCFECNMFFIDVDKFRDHMKNEHQFEMVITTDVLLGIRLTSDHRPLLGPAFVIAIIEKAFYLFKLSGHLNEHLAGKHNIGKCTCDQCGKLFSTPFRLKQHTMLAHQDFRFACGYDGCDYKSKYQQQLNKHVRLKHLGMDLAAASGRRKCTMCDFEGYCLAAHVRAVHTKEKPYKCQHCDRTFSDRNNQRAHEHRVHSKDRLRHKCSFCEQMFYTPGRLREHIAVRHTHEHTHLCENCGFSTAVERTYLRHRKSNCNFHEMPLKCPRCDFTTHIPFLFKTHKAACEPDADEGESGECRLTNKERKQRLRGGARLRKVKLKVEEQDMPWENEFRSPEKSSVIKPVSVRIALPAKKRGTKGVLVKDQRMHWTSSEDENEEDKIVQTEPNLDVRQIGKKPRPETKLGNGQRQTRANSDSTMEQKTKIELNQQMSEKVNSPKKQHRQSKVVKKLEETLFRTARKHSKDAVQSRTSFLPKRRSARIKPPKTDKTSHAVDSDSDYTPRNQAQISKFPIKRRQQTIRRMAKCERLDELPADCFTENCPSSKPGNAACTEVAPVNANRPSASQKDTERLKDNKDKIFAHNDDDDCYNKGTVEESPQIYFEIKAEQGCLSEQPDITCRSYSGDTNSTANGEQNVEEDEVTIETNNEDANKPEADEVEMFACPQCDTFFVSQVKFTSHIVETHVNKVKIRVGSKEWKKAYK</sequence>
<feature type="compositionally biased region" description="Basic and acidic residues" evidence="6">
    <location>
        <begin position="1524"/>
        <end position="1534"/>
    </location>
</feature>
<keyword evidence="1" id="KW-0479">Metal-binding</keyword>
<keyword evidence="9" id="KW-1185">Reference proteome</keyword>
<dbReference type="EnsemblMetazoa" id="XM_022789461">
    <property type="protein sequence ID" value="XP_022645196"/>
    <property type="gene ID" value="LOC111243633"/>
</dbReference>
<feature type="domain" description="C2H2-type" evidence="7">
    <location>
        <begin position="1123"/>
        <end position="1151"/>
    </location>
</feature>
<feature type="compositionally biased region" description="Polar residues" evidence="6">
    <location>
        <begin position="1444"/>
        <end position="1457"/>
    </location>
</feature>
<feature type="region of interest" description="Disordered" evidence="6">
    <location>
        <begin position="893"/>
        <end position="918"/>
    </location>
</feature>
<feature type="domain" description="C2H2-type" evidence="7">
    <location>
        <begin position="1700"/>
        <end position="1728"/>
    </location>
</feature>
<dbReference type="InterPro" id="IPR017956">
    <property type="entry name" value="AT_hook_DNA-bd_motif"/>
</dbReference>
<feature type="compositionally biased region" description="Basic residues" evidence="6">
    <location>
        <begin position="1514"/>
        <end position="1523"/>
    </location>
</feature>
<dbReference type="OrthoDB" id="4748970at2759"/>
<evidence type="ECO:0000256" key="1">
    <source>
        <dbReference type="ARBA" id="ARBA00022723"/>
    </source>
</evidence>
<evidence type="ECO:0000313" key="9">
    <source>
        <dbReference type="Proteomes" id="UP000594260"/>
    </source>
</evidence>
<feature type="domain" description="C2H2-type" evidence="7">
    <location>
        <begin position="1214"/>
        <end position="1242"/>
    </location>
</feature>
<dbReference type="InterPro" id="IPR013087">
    <property type="entry name" value="Znf_C2H2_type"/>
</dbReference>
<feature type="domain" description="C2H2-type" evidence="7">
    <location>
        <begin position="284"/>
        <end position="312"/>
    </location>
</feature>
<feature type="compositionally biased region" description="Low complexity" evidence="6">
    <location>
        <begin position="61"/>
        <end position="85"/>
    </location>
</feature>
<dbReference type="PANTHER" id="PTHR24408">
    <property type="entry name" value="ZINC FINGER PROTEIN"/>
    <property type="match status" value="1"/>
</dbReference>
<feature type="domain" description="C2H2-type" evidence="7">
    <location>
        <begin position="431"/>
        <end position="453"/>
    </location>
</feature>
<feature type="domain" description="C2H2-type" evidence="7">
    <location>
        <begin position="461"/>
        <end position="489"/>
    </location>
</feature>
<reference evidence="8" key="1">
    <citation type="submission" date="2021-01" db="UniProtKB">
        <authorList>
            <consortium name="EnsemblMetazoa"/>
        </authorList>
    </citation>
    <scope>IDENTIFICATION</scope>
</reference>
<evidence type="ECO:0000256" key="3">
    <source>
        <dbReference type="ARBA" id="ARBA00022771"/>
    </source>
</evidence>
<keyword evidence="3 5" id="KW-0863">Zinc-finger</keyword>
<dbReference type="Pfam" id="PF00096">
    <property type="entry name" value="zf-C2H2"/>
    <property type="match status" value="2"/>
</dbReference>
<feature type="compositionally biased region" description="Acidic residues" evidence="6">
    <location>
        <begin position="561"/>
        <end position="579"/>
    </location>
</feature>
<feature type="region of interest" description="Disordered" evidence="6">
    <location>
        <begin position="662"/>
        <end position="844"/>
    </location>
</feature>
<dbReference type="SUPFAM" id="SSF57667">
    <property type="entry name" value="beta-beta-alpha zinc fingers"/>
    <property type="match status" value="7"/>
</dbReference>
<dbReference type="KEGG" id="vde:111243633"/>
<evidence type="ECO:0000256" key="2">
    <source>
        <dbReference type="ARBA" id="ARBA00022737"/>
    </source>
</evidence>
<feature type="domain" description="C2H2-type" evidence="7">
    <location>
        <begin position="340"/>
        <end position="368"/>
    </location>
</feature>
<keyword evidence="2" id="KW-0677">Repeat</keyword>
<feature type="region of interest" description="Disordered" evidence="6">
    <location>
        <begin position="941"/>
        <end position="960"/>
    </location>
</feature>
<dbReference type="GO" id="GO:0000981">
    <property type="term" value="F:DNA-binding transcription factor activity, RNA polymerase II-specific"/>
    <property type="evidence" value="ECO:0007669"/>
    <property type="project" value="TreeGrafter"/>
</dbReference>
<evidence type="ECO:0000256" key="5">
    <source>
        <dbReference type="PROSITE-ProRule" id="PRU00042"/>
    </source>
</evidence>
<keyword evidence="4" id="KW-0862">Zinc</keyword>
<name>A0A7M7J0J2_VARDE</name>
<dbReference type="SMART" id="SM00384">
    <property type="entry name" value="AT_hook"/>
    <property type="match status" value="2"/>
</dbReference>
<feature type="domain" description="C2H2-type" evidence="7">
    <location>
        <begin position="1244"/>
        <end position="1272"/>
    </location>
</feature>
<dbReference type="InterPro" id="IPR036236">
    <property type="entry name" value="Znf_C2H2_sf"/>
</dbReference>
<feature type="region of interest" description="Disordered" evidence="6">
    <location>
        <begin position="545"/>
        <end position="596"/>
    </location>
</feature>
<feature type="compositionally biased region" description="Basic residues" evidence="6">
    <location>
        <begin position="545"/>
        <end position="555"/>
    </location>
</feature>
<accession>A0A7M7J0J2</accession>